<proteinExistence type="predicted"/>
<accession>A0A1H8B519</accession>
<evidence type="ECO:0000313" key="1">
    <source>
        <dbReference type="EMBL" id="SEM76957.1"/>
    </source>
</evidence>
<dbReference type="STRING" id="43775.SAMN04489760_14511"/>
<dbReference type="EMBL" id="FOBS01000045">
    <property type="protein sequence ID" value="SEM76957.1"/>
    <property type="molecule type" value="Genomic_DNA"/>
</dbReference>
<evidence type="ECO:0008006" key="3">
    <source>
        <dbReference type="Google" id="ProtNLM"/>
    </source>
</evidence>
<evidence type="ECO:0000313" key="2">
    <source>
        <dbReference type="Proteomes" id="UP000198744"/>
    </source>
</evidence>
<gene>
    <name evidence="1" type="ORF">SAMN04489760_14511</name>
</gene>
<reference evidence="1 2" key="1">
    <citation type="submission" date="2016-10" db="EMBL/GenBank/DDBJ databases">
        <authorList>
            <person name="de Groot N.N."/>
        </authorList>
    </citation>
    <scope>NUCLEOTIDE SEQUENCE [LARGE SCALE GENOMIC DNA]</scope>
    <source>
        <strain evidence="1 2">DSM 8423</strain>
    </source>
</reference>
<organism evidence="1 2">
    <name type="scientific">Syntrophus gentianae</name>
    <dbReference type="NCBI Taxonomy" id="43775"/>
    <lineage>
        <taxon>Bacteria</taxon>
        <taxon>Pseudomonadati</taxon>
        <taxon>Thermodesulfobacteriota</taxon>
        <taxon>Syntrophia</taxon>
        <taxon>Syntrophales</taxon>
        <taxon>Syntrophaceae</taxon>
        <taxon>Syntrophus</taxon>
    </lineage>
</organism>
<name>A0A1H8B519_9BACT</name>
<keyword evidence="2" id="KW-1185">Reference proteome</keyword>
<dbReference type="RefSeq" id="WP_175476638.1">
    <property type="nucleotide sequence ID" value="NZ_FOBS01000045.1"/>
</dbReference>
<protein>
    <recommendedName>
        <fullName evidence="3">AhpC/TSA family protein</fullName>
    </recommendedName>
</protein>
<sequence>MIIHDLLVLTIAGLALGTGMAAPEFEAVSHDGRKIVLSELRQQGPVMLVFLRGFG</sequence>
<dbReference type="Proteomes" id="UP000198744">
    <property type="component" value="Unassembled WGS sequence"/>
</dbReference>
<dbReference type="AlphaFoldDB" id="A0A1H8B519"/>
<dbReference type="Gene3D" id="3.40.30.10">
    <property type="entry name" value="Glutaredoxin"/>
    <property type="match status" value="1"/>
</dbReference>